<dbReference type="EMBL" id="PUHW01000168">
    <property type="protein sequence ID" value="KAG0688252.1"/>
    <property type="molecule type" value="Genomic_DNA"/>
</dbReference>
<feature type="region of interest" description="Disordered" evidence="1">
    <location>
        <begin position="269"/>
        <end position="303"/>
    </location>
</feature>
<evidence type="ECO:0000313" key="2">
    <source>
        <dbReference type="EMBL" id="KAG0688252.1"/>
    </source>
</evidence>
<gene>
    <name evidence="2" type="ORF">C6P40_001207</name>
</gene>
<protein>
    <submittedName>
        <fullName evidence="2">Uncharacterized protein</fullName>
    </submittedName>
</protein>
<organism evidence="2 3">
    <name type="scientific">Pichia californica</name>
    <dbReference type="NCBI Taxonomy" id="460514"/>
    <lineage>
        <taxon>Eukaryota</taxon>
        <taxon>Fungi</taxon>
        <taxon>Dikarya</taxon>
        <taxon>Ascomycota</taxon>
        <taxon>Saccharomycotina</taxon>
        <taxon>Pichiomycetes</taxon>
        <taxon>Pichiales</taxon>
        <taxon>Pichiaceae</taxon>
        <taxon>Pichia</taxon>
    </lineage>
</organism>
<sequence length="1056" mass="124707">MSVPSLTIPICGYGEEPRIFKFEDKTKDPNSHIKINYDAYQSYINENYPDLYTIDIKYEFEQQINEKRKKNLNNYIGSNEEKFDLIEFNRQFKHENKLLNKLDIEQFKNLDSADDIWDSIAKSIYNMGYFGKYSRIALSLESGINYIFSFKDFAHIYPFLKTHQGDGGTLRRLKNLKLNEFKRFNSYKLHYETCVENRLGCAAEHYYSLKDLESFKRSPFNNSLLLKSEFDNPPGSEWSYLSVDKEIVEIGNSYRRGYEYVIPNLESKEESELNTSEELNIDNDINNDNDTDNDNDNSKNDSPFSNFEGGRYIYEKFLFCTTKGCSGTMRIILDCIHNVVILSTINQHSDCNESQKRQVYDIVRKLFVIHNGDLEKIDKKYATIPRRYGLTYIESWINFDEFEYIRSCEYFPSFFRYSFDDSISDKSWASQKNRNWIIDTFYEMEGDAAEKFDILNKNLSDNFSKIKNRQIPTHLKKSQKFLINSQQSYDLRNYGIKNWNSNSYRFDKFGNIIRRGEWEFNINQDCDGKLREIYRIWRKKYFGISDFLRQNVYSLSINKNFQMISKFLINNGGGIDSNKINIFSFNNNNNNNNNDDDIKFLNDIFASIKDSSRFNWNNFDKILFRINETMKILPNPEFFIIPYPLNRKISNHLLNKEIDHNPIIKQDKGCIFVCDLPIDKLFNSSDIFIFERNITYQSVRSIERKIFNLRKNSIHPSDQFLEFQPTFKESLFMMQIFDSEFLKGRYISKRFSSDKLLKNSIIENKEKFDDILDDDVRKFSNCKFTNKKPPSKSENYSKSHYSGYSLLFKDGGEMKSGFLFINKKNINEVIKLIQLKRTNPLKLDLVLITDYKYGLVENTNNINVIQLNLIELSKLKMFMPLDLILLLINAVISNNDLNEIENLLKRKLPPQRRSDIDFFQLEYEGFPIALNAGRSRSAINKLVSLIKYLNKSENIWRIKKSNNNVNYLSELKDGEQKIIGLNDETLEFLSIINMLGRIKNDEHNLSVFSNENNISKFQTAVSEFIKNEVKINKYELLAGEYRDLFELIKRSIDFLQ</sequence>
<accession>A0A9P6WLD9</accession>
<dbReference type="OrthoDB" id="3992489at2759"/>
<name>A0A9P6WLD9_9ASCO</name>
<dbReference type="AlphaFoldDB" id="A0A9P6WLD9"/>
<feature type="compositionally biased region" description="Acidic residues" evidence="1">
    <location>
        <begin position="279"/>
        <end position="295"/>
    </location>
</feature>
<evidence type="ECO:0000313" key="3">
    <source>
        <dbReference type="Proteomes" id="UP000697127"/>
    </source>
</evidence>
<comment type="caution">
    <text evidence="2">The sequence shown here is derived from an EMBL/GenBank/DDBJ whole genome shotgun (WGS) entry which is preliminary data.</text>
</comment>
<dbReference type="Proteomes" id="UP000697127">
    <property type="component" value="Unassembled WGS sequence"/>
</dbReference>
<evidence type="ECO:0000256" key="1">
    <source>
        <dbReference type="SAM" id="MobiDB-lite"/>
    </source>
</evidence>
<keyword evidence="3" id="KW-1185">Reference proteome</keyword>
<proteinExistence type="predicted"/>
<reference evidence="2" key="1">
    <citation type="submission" date="2020-11" db="EMBL/GenBank/DDBJ databases">
        <title>Kefir isolates.</title>
        <authorList>
            <person name="Marcisauskas S."/>
            <person name="Kim Y."/>
            <person name="Blasche S."/>
        </authorList>
    </citation>
    <scope>NUCLEOTIDE SEQUENCE</scope>
    <source>
        <strain evidence="2">Olga-1</strain>
    </source>
</reference>